<keyword evidence="7" id="KW-1185">Reference proteome</keyword>
<dbReference type="GO" id="GO:0016491">
    <property type="term" value="F:oxidoreductase activity"/>
    <property type="evidence" value="ECO:0007669"/>
    <property type="project" value="UniProtKB-KW"/>
</dbReference>
<dbReference type="SUPFAM" id="SSF50090">
    <property type="entry name" value="Electron transport accessory proteins"/>
    <property type="match status" value="1"/>
</dbReference>
<dbReference type="InterPro" id="IPR004207">
    <property type="entry name" value="Fd_thioredoxin_Rdtase_alpha"/>
</dbReference>
<sequence length="163" mass="18148">MLLERVVCGSGGVWRVERAGARASRQEARSSSHGAARREFGGVVGQRGRSRGYERASVRCKGSLFSDSKAFGELLNTTQEDVIGLDSLVRVTREVRIYHFGKDPKGFNLEGHQGVVVDRVDENLTANLPYKVKFEIEVKGKKKKVFAHLSKTEIEVVKMPRSD</sequence>
<dbReference type="PANTHER" id="PTHR46937">
    <property type="entry name" value="FERREDOXIN-THIOREDOXIN REDUCTASE, VARIABLE CHAIN"/>
    <property type="match status" value="1"/>
</dbReference>
<gene>
    <name evidence="6" type="ORF">A3770_08p50700</name>
</gene>
<name>A0A5B8MT45_9CHLO</name>
<evidence type="ECO:0000256" key="2">
    <source>
        <dbReference type="ARBA" id="ARBA00026011"/>
    </source>
</evidence>
<dbReference type="Proteomes" id="UP000316726">
    <property type="component" value="Chromosome 8"/>
</dbReference>
<comment type="function">
    <text evidence="3">Variable subunit of the ferredoxin-thioredoxin reductase (FTR), which catalyzes the two-electron reduction of thioredoxins by the electrons provided by reduced ferredoxin.</text>
</comment>
<proteinExistence type="inferred from homology"/>
<dbReference type="InterPro" id="IPR008990">
    <property type="entry name" value="Elect_transpt_acc-like_dom_sf"/>
</dbReference>
<protein>
    <recommendedName>
        <fullName evidence="5">Ferredoxin thioredoxin reductase alpha chain domain-containing protein</fullName>
    </recommendedName>
</protein>
<evidence type="ECO:0000313" key="6">
    <source>
        <dbReference type="EMBL" id="QDZ22552.1"/>
    </source>
</evidence>
<accession>A0A5B8MT45</accession>
<reference evidence="6 7" key="1">
    <citation type="submission" date="2018-07" db="EMBL/GenBank/DDBJ databases">
        <title>The complete nuclear genome of the prasinophyte Chloropicon primus (CCMP1205).</title>
        <authorList>
            <person name="Pombert J.-F."/>
            <person name="Otis C."/>
            <person name="Turmel M."/>
            <person name="Lemieux C."/>
        </authorList>
    </citation>
    <scope>NUCLEOTIDE SEQUENCE [LARGE SCALE GENOMIC DNA]</scope>
    <source>
        <strain evidence="6 7">CCMP1205</strain>
    </source>
</reference>
<dbReference type="InterPro" id="IPR044166">
    <property type="entry name" value="FTRV"/>
</dbReference>
<feature type="domain" description="Ferredoxin thioredoxin reductase alpha chain" evidence="5">
    <location>
        <begin position="89"/>
        <end position="153"/>
    </location>
</feature>
<evidence type="ECO:0000313" key="7">
    <source>
        <dbReference type="Proteomes" id="UP000316726"/>
    </source>
</evidence>
<dbReference type="EMBL" id="CP031041">
    <property type="protein sequence ID" value="QDZ22552.1"/>
    <property type="molecule type" value="Genomic_DNA"/>
</dbReference>
<organism evidence="6 7">
    <name type="scientific">Chloropicon primus</name>
    <dbReference type="NCBI Taxonomy" id="1764295"/>
    <lineage>
        <taxon>Eukaryota</taxon>
        <taxon>Viridiplantae</taxon>
        <taxon>Chlorophyta</taxon>
        <taxon>Chloropicophyceae</taxon>
        <taxon>Chloropicales</taxon>
        <taxon>Chloropicaceae</taxon>
        <taxon>Chloropicon</taxon>
    </lineage>
</organism>
<comment type="similarity">
    <text evidence="4">Belongs to the ferredoxin thioredoxin reductase alpha subunit family.</text>
</comment>
<evidence type="ECO:0000256" key="3">
    <source>
        <dbReference type="ARBA" id="ARBA00034474"/>
    </source>
</evidence>
<dbReference type="Pfam" id="PF02941">
    <property type="entry name" value="FeThRed_A"/>
    <property type="match status" value="1"/>
</dbReference>
<evidence type="ECO:0000256" key="1">
    <source>
        <dbReference type="ARBA" id="ARBA00023002"/>
    </source>
</evidence>
<comment type="subunit">
    <text evidence="2">Heterodimer of subunit A (variable subunit) and subunit B (catalytic subunit). Heterodimeric FTR forms a complex with ferredoxin and thioredoxin.</text>
</comment>
<evidence type="ECO:0000256" key="4">
    <source>
        <dbReference type="ARBA" id="ARBA00034490"/>
    </source>
</evidence>
<dbReference type="AlphaFoldDB" id="A0A5B8MT45"/>
<evidence type="ECO:0000259" key="5">
    <source>
        <dbReference type="Pfam" id="PF02941"/>
    </source>
</evidence>
<keyword evidence="1" id="KW-0560">Oxidoreductase</keyword>
<dbReference type="Gene3D" id="2.30.30.50">
    <property type="match status" value="1"/>
</dbReference>
<dbReference type="GO" id="GO:0015979">
    <property type="term" value="P:photosynthesis"/>
    <property type="evidence" value="ECO:0007669"/>
    <property type="project" value="InterPro"/>
</dbReference>
<dbReference type="PANTHER" id="PTHR46937:SF4">
    <property type="entry name" value="FERREDOXIN-THIOREDOXIN REDUCTASE SUBUNIT A1, CHLOROPLASTIC"/>
    <property type="match status" value="1"/>
</dbReference>